<feature type="transmembrane region" description="Helical" evidence="1">
    <location>
        <begin position="12"/>
        <end position="31"/>
    </location>
</feature>
<dbReference type="AlphaFoldDB" id="A0A1M7BFT2"/>
<name>A0A1M7BFT2_9BACT</name>
<dbReference type="RefSeq" id="WP_139252314.1">
    <property type="nucleotide sequence ID" value="NZ_FRAS01000016.1"/>
</dbReference>
<gene>
    <name evidence="2" type="ORF">SAMN02746009_02899</name>
</gene>
<reference evidence="3" key="1">
    <citation type="submission" date="2016-11" db="EMBL/GenBank/DDBJ databases">
        <authorList>
            <person name="Varghese N."/>
            <person name="Submissions S."/>
        </authorList>
    </citation>
    <scope>NUCLEOTIDE SEQUENCE [LARGE SCALE GENOMIC DNA]</scope>
    <source>
        <strain evidence="3">DSM 18569</strain>
    </source>
</reference>
<feature type="transmembrane region" description="Helical" evidence="1">
    <location>
        <begin position="105"/>
        <end position="122"/>
    </location>
</feature>
<sequence>MAGSTILLFAKLYSAFAGTLLIGYLLGRVLLRLANVFLPERNVRIFLSLLSGLTVLIVAYASMATRGVTILLPVAVIIIAVLFLWNNKKSLNDELVDNSHWSTDLITILGTGTLIFSARYFLLYDSSSEFLVTPFQDYVYYGRLTQPLNIAGIETNVLEAIYPQFITEQPYHYFDVWLNALLVKCTGVPSVWALYLTTYSVLIVVVATGFMALLAYSAGVKQKWIPVLSLLLLTVTGISWPVVSEIDFIRNGALIASSTLPVLPKLAPVYIFLILAVLALLQGRYTIVGLTLATLPLVYVSTAPTIGLGVASLALFLWLRHRVTLAGALKMVAPTLFASLYIAGFYVLQPEPYQFPATGRAFALSTIIPSWSEYRTLINIGFGTLLNFGFYFAPYALLLFLLLRSRIKKIAYTQQEVLVWFGASVFMATALRAFGSHYIDSFQFFANTIIPFAAIVIAVLIGIALTAKTQRHYVLTALVLLVLAVINNYTLFFERTKTLSATRYSTSFLRVVQSELQNLGPRGAFIMSPDDYENVYMMSPDSYVCGTYVSNFKNDYAFTTLSALDLEHKRAEPHFQRDSIQAEQATRKSSFYRFQRFKQMQGQKLALDSAKYQFVVENGISFICTSKRATLPLVLQPLVDRSYRDSYSGEMFYVLRPSSKTLSNAYY</sequence>
<proteinExistence type="predicted"/>
<feature type="transmembrane region" description="Helical" evidence="1">
    <location>
        <begin position="224"/>
        <end position="243"/>
    </location>
</feature>
<feature type="transmembrane region" description="Helical" evidence="1">
    <location>
        <begin position="445"/>
        <end position="466"/>
    </location>
</feature>
<feature type="transmembrane region" description="Helical" evidence="1">
    <location>
        <begin position="263"/>
        <end position="285"/>
    </location>
</feature>
<keyword evidence="1" id="KW-1133">Transmembrane helix</keyword>
<feature type="transmembrane region" description="Helical" evidence="1">
    <location>
        <begin position="473"/>
        <end position="493"/>
    </location>
</feature>
<evidence type="ECO:0000313" key="2">
    <source>
        <dbReference type="EMBL" id="SHL53807.1"/>
    </source>
</evidence>
<feature type="transmembrane region" description="Helical" evidence="1">
    <location>
        <begin position="68"/>
        <end position="85"/>
    </location>
</feature>
<keyword evidence="1" id="KW-0812">Transmembrane</keyword>
<feature type="transmembrane region" description="Helical" evidence="1">
    <location>
        <begin position="192"/>
        <end position="218"/>
    </location>
</feature>
<evidence type="ECO:0000256" key="1">
    <source>
        <dbReference type="SAM" id="Phobius"/>
    </source>
</evidence>
<dbReference type="EMBL" id="FRAS01000016">
    <property type="protein sequence ID" value="SHL53807.1"/>
    <property type="molecule type" value="Genomic_DNA"/>
</dbReference>
<dbReference type="OrthoDB" id="872269at2"/>
<dbReference type="Proteomes" id="UP000183947">
    <property type="component" value="Unassembled WGS sequence"/>
</dbReference>
<feature type="transmembrane region" description="Helical" evidence="1">
    <location>
        <begin position="417"/>
        <end position="439"/>
    </location>
</feature>
<accession>A0A1M7BFT2</accession>
<feature type="transmembrane region" description="Helical" evidence="1">
    <location>
        <begin position="43"/>
        <end position="61"/>
    </location>
</feature>
<dbReference type="STRING" id="1121959.SAMN02746009_02899"/>
<feature type="transmembrane region" description="Helical" evidence="1">
    <location>
        <begin position="297"/>
        <end position="319"/>
    </location>
</feature>
<protein>
    <submittedName>
        <fullName evidence="2">Uncharacterized protein</fullName>
    </submittedName>
</protein>
<feature type="transmembrane region" description="Helical" evidence="1">
    <location>
        <begin position="380"/>
        <end position="405"/>
    </location>
</feature>
<feature type="transmembrane region" description="Helical" evidence="1">
    <location>
        <begin position="331"/>
        <end position="348"/>
    </location>
</feature>
<evidence type="ECO:0000313" key="3">
    <source>
        <dbReference type="Proteomes" id="UP000183947"/>
    </source>
</evidence>
<keyword evidence="3" id="KW-1185">Reference proteome</keyword>
<organism evidence="2 3">
    <name type="scientific">Hymenobacter psychrotolerans DSM 18569</name>
    <dbReference type="NCBI Taxonomy" id="1121959"/>
    <lineage>
        <taxon>Bacteria</taxon>
        <taxon>Pseudomonadati</taxon>
        <taxon>Bacteroidota</taxon>
        <taxon>Cytophagia</taxon>
        <taxon>Cytophagales</taxon>
        <taxon>Hymenobacteraceae</taxon>
        <taxon>Hymenobacter</taxon>
    </lineage>
</organism>
<keyword evidence="1" id="KW-0472">Membrane</keyword>